<keyword evidence="6 10" id="KW-1133">Transmembrane helix</keyword>
<keyword evidence="8 10" id="KW-0472">Membrane</keyword>
<evidence type="ECO:0000313" key="14">
    <source>
        <dbReference type="Proteomes" id="UP001497472"/>
    </source>
</evidence>
<dbReference type="CDD" id="cd09071">
    <property type="entry name" value="FAR_C"/>
    <property type="match status" value="1"/>
</dbReference>
<keyword evidence="5 10" id="KW-0521">NADP</keyword>
<dbReference type="PANTHER" id="PTHR11011:SF116">
    <property type="entry name" value="FATTY ACYL-COA REDUCTASE CG5065-RELATED"/>
    <property type="match status" value="1"/>
</dbReference>
<keyword evidence="3 10" id="KW-0444">Lipid biosynthesis</keyword>
<comment type="catalytic activity">
    <reaction evidence="9 10">
        <text>a long-chain fatty acyl-CoA + 2 NADPH + 2 H(+) = a long-chain primary fatty alcohol + 2 NADP(+) + CoA</text>
        <dbReference type="Rhea" id="RHEA:52716"/>
        <dbReference type="ChEBI" id="CHEBI:15378"/>
        <dbReference type="ChEBI" id="CHEBI:57287"/>
        <dbReference type="ChEBI" id="CHEBI:57783"/>
        <dbReference type="ChEBI" id="CHEBI:58349"/>
        <dbReference type="ChEBI" id="CHEBI:77396"/>
        <dbReference type="ChEBI" id="CHEBI:83139"/>
        <dbReference type="EC" id="1.2.1.84"/>
    </reaction>
</comment>
<reference evidence="13 14" key="1">
    <citation type="submission" date="2023-11" db="EMBL/GenBank/DDBJ databases">
        <authorList>
            <person name="Okamura Y."/>
        </authorList>
    </citation>
    <scope>NUCLEOTIDE SEQUENCE [LARGE SCALE GENOMIC DNA]</scope>
</reference>
<dbReference type="GO" id="GO:0016020">
    <property type="term" value="C:membrane"/>
    <property type="evidence" value="ECO:0007669"/>
    <property type="project" value="UniProtKB-SubCell"/>
</dbReference>
<evidence type="ECO:0000256" key="8">
    <source>
        <dbReference type="ARBA" id="ARBA00023136"/>
    </source>
</evidence>
<dbReference type="InterPro" id="IPR033640">
    <property type="entry name" value="FAR_C"/>
</dbReference>
<dbReference type="InterPro" id="IPR036291">
    <property type="entry name" value="NAD(P)-bd_dom_sf"/>
</dbReference>
<dbReference type="GO" id="GO:0080019">
    <property type="term" value="F:alcohol-forming very long-chain fatty acyl-CoA reductase activity"/>
    <property type="evidence" value="ECO:0007669"/>
    <property type="project" value="InterPro"/>
</dbReference>
<protein>
    <recommendedName>
        <fullName evidence="10">Fatty acyl-CoA reductase</fullName>
        <ecNumber evidence="10">1.2.1.84</ecNumber>
    </recommendedName>
</protein>
<comment type="function">
    <text evidence="10">Catalyzes the reduction of fatty acyl-CoA to fatty alcohols.</text>
</comment>
<dbReference type="AlphaFoldDB" id="A0AAV1JDV6"/>
<proteinExistence type="inferred from homology"/>
<comment type="caution">
    <text evidence="13">The sequence shown here is derived from an EMBL/GenBank/DDBJ whole genome shotgun (WGS) entry which is preliminary data.</text>
</comment>
<name>A0AAV1JDV6_9NEOP</name>
<dbReference type="GO" id="GO:0035336">
    <property type="term" value="P:long-chain fatty-acyl-CoA metabolic process"/>
    <property type="evidence" value="ECO:0007669"/>
    <property type="project" value="TreeGrafter"/>
</dbReference>
<dbReference type="SUPFAM" id="SSF51735">
    <property type="entry name" value="NAD(P)-binding Rossmann-fold domains"/>
    <property type="match status" value="1"/>
</dbReference>
<evidence type="ECO:0000256" key="4">
    <source>
        <dbReference type="ARBA" id="ARBA00022692"/>
    </source>
</evidence>
<accession>A0AAV1JDV6</accession>
<gene>
    <name evidence="13" type="ORF">LNINA_LOCUS5974</name>
</gene>
<dbReference type="CDD" id="cd05236">
    <property type="entry name" value="FAR-N_SDR_e"/>
    <property type="match status" value="1"/>
</dbReference>
<dbReference type="PANTHER" id="PTHR11011">
    <property type="entry name" value="MALE STERILITY PROTEIN 2-RELATED"/>
    <property type="match status" value="1"/>
</dbReference>
<dbReference type="EMBL" id="CAVLEF010000008">
    <property type="protein sequence ID" value="CAK1546402.1"/>
    <property type="molecule type" value="Genomic_DNA"/>
</dbReference>
<evidence type="ECO:0000256" key="2">
    <source>
        <dbReference type="ARBA" id="ARBA00005928"/>
    </source>
</evidence>
<evidence type="ECO:0000256" key="3">
    <source>
        <dbReference type="ARBA" id="ARBA00022516"/>
    </source>
</evidence>
<keyword evidence="14" id="KW-1185">Reference proteome</keyword>
<keyword evidence="4 10" id="KW-0812">Transmembrane</keyword>
<evidence type="ECO:0000259" key="11">
    <source>
        <dbReference type="Pfam" id="PF03015"/>
    </source>
</evidence>
<organism evidence="13 14">
    <name type="scientific">Leptosia nina</name>
    <dbReference type="NCBI Taxonomy" id="320188"/>
    <lineage>
        <taxon>Eukaryota</taxon>
        <taxon>Metazoa</taxon>
        <taxon>Ecdysozoa</taxon>
        <taxon>Arthropoda</taxon>
        <taxon>Hexapoda</taxon>
        <taxon>Insecta</taxon>
        <taxon>Pterygota</taxon>
        <taxon>Neoptera</taxon>
        <taxon>Endopterygota</taxon>
        <taxon>Lepidoptera</taxon>
        <taxon>Glossata</taxon>
        <taxon>Ditrysia</taxon>
        <taxon>Papilionoidea</taxon>
        <taxon>Pieridae</taxon>
        <taxon>Pierinae</taxon>
        <taxon>Leptosia</taxon>
    </lineage>
</organism>
<dbReference type="InterPro" id="IPR026055">
    <property type="entry name" value="FAR"/>
</dbReference>
<dbReference type="EC" id="1.2.1.84" evidence="10"/>
<keyword evidence="7 10" id="KW-0443">Lipid metabolism</keyword>
<evidence type="ECO:0000256" key="9">
    <source>
        <dbReference type="ARBA" id="ARBA00052530"/>
    </source>
</evidence>
<comment type="similarity">
    <text evidence="2 10">Belongs to the fatty acyl-CoA reductase family.</text>
</comment>
<dbReference type="Proteomes" id="UP001497472">
    <property type="component" value="Unassembled WGS sequence"/>
</dbReference>
<dbReference type="GO" id="GO:0102965">
    <property type="term" value="F:alcohol-forming long-chain fatty acyl-CoA reductase activity"/>
    <property type="evidence" value="ECO:0007669"/>
    <property type="project" value="UniProtKB-EC"/>
</dbReference>
<comment type="subcellular location">
    <subcellularLocation>
        <location evidence="1">Membrane</location>
        <topology evidence="1">Multi-pass membrane protein</topology>
    </subcellularLocation>
</comment>
<keyword evidence="10" id="KW-0560">Oxidoreductase</keyword>
<evidence type="ECO:0000256" key="5">
    <source>
        <dbReference type="ARBA" id="ARBA00022857"/>
    </source>
</evidence>
<dbReference type="InterPro" id="IPR013120">
    <property type="entry name" value="FAR_NAD-bd"/>
</dbReference>
<evidence type="ECO:0000256" key="1">
    <source>
        <dbReference type="ARBA" id="ARBA00004141"/>
    </source>
</evidence>
<dbReference type="FunFam" id="3.40.50.720:FF:000143">
    <property type="entry name" value="Fatty acyl-CoA reductase"/>
    <property type="match status" value="1"/>
</dbReference>
<evidence type="ECO:0000256" key="10">
    <source>
        <dbReference type="RuleBase" id="RU363097"/>
    </source>
</evidence>
<evidence type="ECO:0000259" key="12">
    <source>
        <dbReference type="Pfam" id="PF07993"/>
    </source>
</evidence>
<feature type="domain" description="Thioester reductase (TE)" evidence="12">
    <location>
        <begin position="63"/>
        <end position="331"/>
    </location>
</feature>
<evidence type="ECO:0000313" key="13">
    <source>
        <dbReference type="EMBL" id="CAK1546402.1"/>
    </source>
</evidence>
<evidence type="ECO:0000256" key="6">
    <source>
        <dbReference type="ARBA" id="ARBA00022989"/>
    </source>
</evidence>
<dbReference type="Pfam" id="PF07993">
    <property type="entry name" value="NAD_binding_4"/>
    <property type="match status" value="1"/>
</dbReference>
<sequence>MYIDGRLNQHAHVTGMSKRRIPNNYTVRDFNKRTRRGVKMVARPRSPHGALIPQFYAGRNIFITGATGFMGKVLIERLLSTCPNIGTLHLLMRHKKGVSPEKRLQQLKQSQVFDIIRQNDPTQLDKLNFIPGDVSEPNFGILPEYLLKLQEVSIVFHSAATLKFDEELQKAVEQNVLSVIRLMDICDTLPNMEALIHVSTAYSNPELSTVEEKVYTPPMPLPRLLALIDAVPTNLLQDITRQYIHPKPNTYTYTKAMAEEAVKTRPSRQYPVAIFRPTIVISSFRHPFPGWVENLNGPSGVAAAAGKGVLHVFRRSPNMKADLLPVDVAIDTLLAVAWETAVDKPTDVKVYNCSTTENPTTWSDFEMALKKYIPKFPLDAALWYPSGTGVENLYVHKTLHFILHTMPLYLAEYIFKTLGVKMGISLITAERKMRAMNDVLSFFALRQWHFRTDNVKKLKLRLTPQDRMIYNLDPKSIDWDDQYKNFVIGTRKYLLKESDDNIPVAKRHLNRLYYIHKGVMLFSIVLFLRLLLQNKYIREIVYGTLRLLFSLISDGYTSIVSID</sequence>
<feature type="domain" description="Fatty acyl-CoA reductase C-terminal" evidence="11">
    <location>
        <begin position="403"/>
        <end position="497"/>
    </location>
</feature>
<feature type="transmembrane region" description="Helical" evidence="10">
    <location>
        <begin position="512"/>
        <end position="532"/>
    </location>
</feature>
<dbReference type="Gene3D" id="3.40.50.720">
    <property type="entry name" value="NAD(P)-binding Rossmann-like Domain"/>
    <property type="match status" value="1"/>
</dbReference>
<dbReference type="GO" id="GO:0005777">
    <property type="term" value="C:peroxisome"/>
    <property type="evidence" value="ECO:0007669"/>
    <property type="project" value="TreeGrafter"/>
</dbReference>
<dbReference type="Pfam" id="PF03015">
    <property type="entry name" value="Sterile"/>
    <property type="match status" value="1"/>
</dbReference>
<evidence type="ECO:0000256" key="7">
    <source>
        <dbReference type="ARBA" id="ARBA00023098"/>
    </source>
</evidence>